<evidence type="ECO:0000313" key="3">
    <source>
        <dbReference type="Proteomes" id="UP000199107"/>
    </source>
</evidence>
<keyword evidence="1" id="KW-0472">Membrane</keyword>
<dbReference type="STRING" id="48727.SAMN05192555_11918"/>
<feature type="transmembrane region" description="Helical" evidence="1">
    <location>
        <begin position="12"/>
        <end position="32"/>
    </location>
</feature>
<dbReference type="OrthoDB" id="6167940at2"/>
<sequence>MENSSSYRAKSVDRLVQPIGGVILIIYSLMMAPLPMEMRLFLVTIGAISIVLGVFHHYHKVFKFCEEFVEFKKSPISPSMKFRYADMKNLERVGSSKVQFFHERGGKNKKRTLYIGMLSKDDRETLMAEFDGRISALSNKI</sequence>
<dbReference type="EMBL" id="FNGH01000019">
    <property type="protein sequence ID" value="SDM76582.1"/>
    <property type="molecule type" value="Genomic_DNA"/>
</dbReference>
<gene>
    <name evidence="2" type="ORF">SAMN05192555_11918</name>
</gene>
<proteinExistence type="predicted"/>
<keyword evidence="1" id="KW-1133">Transmembrane helix</keyword>
<evidence type="ECO:0000256" key="1">
    <source>
        <dbReference type="SAM" id="Phobius"/>
    </source>
</evidence>
<keyword evidence="3" id="KW-1185">Reference proteome</keyword>
<dbReference type="RefSeq" id="WP_089660463.1">
    <property type="nucleotide sequence ID" value="NZ_FNGH01000019.1"/>
</dbReference>
<dbReference type="Proteomes" id="UP000199107">
    <property type="component" value="Unassembled WGS sequence"/>
</dbReference>
<name>A0A1G9VW76_9GAMM</name>
<accession>A0A1G9VW76</accession>
<organism evidence="2 3">
    <name type="scientific">Franzmannia pantelleriensis</name>
    <dbReference type="NCBI Taxonomy" id="48727"/>
    <lineage>
        <taxon>Bacteria</taxon>
        <taxon>Pseudomonadati</taxon>
        <taxon>Pseudomonadota</taxon>
        <taxon>Gammaproteobacteria</taxon>
        <taxon>Oceanospirillales</taxon>
        <taxon>Halomonadaceae</taxon>
        <taxon>Franzmannia</taxon>
    </lineage>
</organism>
<evidence type="ECO:0000313" key="2">
    <source>
        <dbReference type="EMBL" id="SDM76582.1"/>
    </source>
</evidence>
<protein>
    <submittedName>
        <fullName evidence="2">Uncharacterized protein</fullName>
    </submittedName>
</protein>
<feature type="transmembrane region" description="Helical" evidence="1">
    <location>
        <begin position="38"/>
        <end position="55"/>
    </location>
</feature>
<keyword evidence="1" id="KW-0812">Transmembrane</keyword>
<dbReference type="AlphaFoldDB" id="A0A1G9VW76"/>
<reference evidence="3" key="1">
    <citation type="submission" date="2016-10" db="EMBL/GenBank/DDBJ databases">
        <authorList>
            <person name="Varghese N."/>
            <person name="Submissions S."/>
        </authorList>
    </citation>
    <scope>NUCLEOTIDE SEQUENCE [LARGE SCALE GENOMIC DNA]</scope>
    <source>
        <strain evidence="3">AAP</strain>
    </source>
</reference>